<dbReference type="RefSeq" id="WP_021929794.1">
    <property type="nucleotide sequence ID" value="NZ_AP023322.1"/>
</dbReference>
<sequence length="104" mass="11894">MNTYSYDEISALIKALIEISGSHTGNDYTERLIKEICNQCNIFPNILDILDIDVVSTFKQLTEKQKAEFSCYILNSLRNSLKENNITEDIQALIKIYIKALSTK</sequence>
<keyword evidence="2" id="KW-1185">Reference proteome</keyword>
<dbReference type="KEGG" id="copr:Cop2CBH44_21830"/>
<gene>
    <name evidence="1" type="ORF">Cop2CBH44_21830</name>
</gene>
<protein>
    <submittedName>
        <fullName evidence="1">Uncharacterized protein</fullName>
    </submittedName>
</protein>
<evidence type="ECO:0000313" key="1">
    <source>
        <dbReference type="EMBL" id="BCI63830.1"/>
    </source>
</evidence>
<dbReference type="Proteomes" id="UP000594042">
    <property type="component" value="Chromosome"/>
</dbReference>
<reference evidence="2" key="1">
    <citation type="submission" date="2020-07" db="EMBL/GenBank/DDBJ databases">
        <title>Complete genome sequencing of Coprobacter sp. strain 2CBH44.</title>
        <authorList>
            <person name="Sakamoto M."/>
            <person name="Murakami T."/>
            <person name="Mori H."/>
        </authorList>
    </citation>
    <scope>NUCLEOTIDE SEQUENCE [LARGE SCALE GENOMIC DNA]</scope>
    <source>
        <strain evidence="2">2CBH44</strain>
    </source>
</reference>
<dbReference type="EMBL" id="AP023322">
    <property type="protein sequence ID" value="BCI63830.1"/>
    <property type="molecule type" value="Genomic_DNA"/>
</dbReference>
<proteinExistence type="predicted"/>
<accession>A0A7G1HW78</accession>
<evidence type="ECO:0000313" key="2">
    <source>
        <dbReference type="Proteomes" id="UP000594042"/>
    </source>
</evidence>
<name>A0A7G1HW78_9BACT</name>
<dbReference type="AlphaFoldDB" id="A0A7G1HW78"/>
<organism evidence="1 2">
    <name type="scientific">Coprobacter secundus subsp. similis</name>
    <dbReference type="NCBI Taxonomy" id="2751153"/>
    <lineage>
        <taxon>Bacteria</taxon>
        <taxon>Pseudomonadati</taxon>
        <taxon>Bacteroidota</taxon>
        <taxon>Bacteroidia</taxon>
        <taxon>Bacteroidales</taxon>
        <taxon>Barnesiellaceae</taxon>
        <taxon>Coprobacter</taxon>
    </lineage>
</organism>